<sequence length="245" mass="27955">MSFADENEFNAFVYRDAYLPHVTAESTKEALGHFLLRLKGDRDWEWLAMAVRRSLAMTMRNVSDGPERQSNADTRKEIQALAKRTGKLWAALFEGRSAEAEDAVWAYSWWHWDGKGGEEIAPHLASGTPDGWNRFNEAVSQLDWLSGYLHQVARNIPSQAPKWTKAEWREIRIQRGQCLAPVYLAAFGANELAHKAFGDFYQRMIALAFPREPDDLPDFEAVITEVRQRHLATPVQFTAEHIPGL</sequence>
<accession>A0A1Y6F863</accession>
<dbReference type="Proteomes" id="UP000194420">
    <property type="component" value="Unassembled WGS sequence"/>
</dbReference>
<evidence type="ECO:0000313" key="2">
    <source>
        <dbReference type="Proteomes" id="UP000194420"/>
    </source>
</evidence>
<organism evidence="1 2">
    <name type="scientific">Altererythrobacter xiamenensis</name>
    <dbReference type="NCBI Taxonomy" id="1316679"/>
    <lineage>
        <taxon>Bacteria</taxon>
        <taxon>Pseudomonadati</taxon>
        <taxon>Pseudomonadota</taxon>
        <taxon>Alphaproteobacteria</taxon>
        <taxon>Sphingomonadales</taxon>
        <taxon>Erythrobacteraceae</taxon>
        <taxon>Altererythrobacter</taxon>
    </lineage>
</organism>
<keyword evidence="2" id="KW-1185">Reference proteome</keyword>
<dbReference type="OrthoDB" id="7596380at2"/>
<protein>
    <submittedName>
        <fullName evidence="1">Uncharacterized protein</fullName>
    </submittedName>
</protein>
<dbReference type="EMBL" id="FXWG01000002">
    <property type="protein sequence ID" value="SMQ68892.1"/>
    <property type="molecule type" value="Genomic_DNA"/>
</dbReference>
<proteinExistence type="predicted"/>
<gene>
    <name evidence="1" type="ORF">SAMN06297468_1164</name>
</gene>
<dbReference type="RefSeq" id="WP_086437121.1">
    <property type="nucleotide sequence ID" value="NZ_FXWG01000002.1"/>
</dbReference>
<name>A0A1Y6F863_9SPHN</name>
<dbReference type="AlphaFoldDB" id="A0A1Y6F863"/>
<reference evidence="2" key="1">
    <citation type="submission" date="2017-04" db="EMBL/GenBank/DDBJ databases">
        <authorList>
            <person name="Varghese N."/>
            <person name="Submissions S."/>
        </authorList>
    </citation>
    <scope>NUCLEOTIDE SEQUENCE [LARGE SCALE GENOMIC DNA]</scope>
</reference>
<evidence type="ECO:0000313" key="1">
    <source>
        <dbReference type="EMBL" id="SMQ68892.1"/>
    </source>
</evidence>